<sequence length="98" mass="10716">MTGRIALVPLPLVESLNVPLPPASEERLRSSKPELKTFPPLRSIQHSIDLVPGDSFPNAPAYHLAPREDAEIERKLQYLLNSGHIHPSPSPCGSPSVH</sequence>
<evidence type="ECO:0008006" key="2">
    <source>
        <dbReference type="Google" id="ProtNLM"/>
    </source>
</evidence>
<dbReference type="EMBL" id="LKAM01000003">
    <property type="protein sequence ID" value="KUM49263.1"/>
    <property type="molecule type" value="Genomic_DNA"/>
</dbReference>
<protein>
    <recommendedName>
        <fullName evidence="2">Reverse transcriptase domain-containing protein</fullName>
    </recommendedName>
</protein>
<accession>A0A117NI22</accession>
<name>A0A117NI22_PICGL</name>
<proteinExistence type="predicted"/>
<dbReference type="AlphaFoldDB" id="A0A117NI22"/>
<geneLocation type="mitochondrion" evidence="1"/>
<dbReference type="Gene3D" id="3.10.10.10">
    <property type="entry name" value="HIV Type 1 Reverse Transcriptase, subunit A, domain 1"/>
    <property type="match status" value="1"/>
</dbReference>
<comment type="caution">
    <text evidence="1">The sequence shown here is derived from an EMBL/GenBank/DDBJ whole genome shotgun (WGS) entry which is preliminary data.</text>
</comment>
<gene>
    <name evidence="1" type="ORF">ABT39_MTgene3812</name>
</gene>
<organism evidence="1">
    <name type="scientific">Picea glauca</name>
    <name type="common">White spruce</name>
    <name type="synonym">Pinus glauca</name>
    <dbReference type="NCBI Taxonomy" id="3330"/>
    <lineage>
        <taxon>Eukaryota</taxon>
        <taxon>Viridiplantae</taxon>
        <taxon>Streptophyta</taxon>
        <taxon>Embryophyta</taxon>
        <taxon>Tracheophyta</taxon>
        <taxon>Spermatophyta</taxon>
        <taxon>Pinopsida</taxon>
        <taxon>Pinidae</taxon>
        <taxon>Conifers I</taxon>
        <taxon>Pinales</taxon>
        <taxon>Pinaceae</taxon>
        <taxon>Picea</taxon>
    </lineage>
</organism>
<evidence type="ECO:0000313" key="1">
    <source>
        <dbReference type="EMBL" id="KUM49263.1"/>
    </source>
</evidence>
<keyword evidence="1" id="KW-0496">Mitochondrion</keyword>
<dbReference type="InterPro" id="IPR043502">
    <property type="entry name" value="DNA/RNA_pol_sf"/>
</dbReference>
<dbReference type="SUPFAM" id="SSF56672">
    <property type="entry name" value="DNA/RNA polymerases"/>
    <property type="match status" value="1"/>
</dbReference>
<reference evidence="1" key="1">
    <citation type="journal article" date="2015" name="Genome Biol. Evol.">
        <title>Organellar Genomes of White Spruce (Picea glauca): Assembly and Annotation.</title>
        <authorList>
            <person name="Jackman S.D."/>
            <person name="Warren R.L."/>
            <person name="Gibb E.A."/>
            <person name="Vandervalk B.P."/>
            <person name="Mohamadi H."/>
            <person name="Chu J."/>
            <person name="Raymond A."/>
            <person name="Pleasance S."/>
            <person name="Coope R."/>
            <person name="Wildung M.R."/>
            <person name="Ritland C.E."/>
            <person name="Bousquet J."/>
            <person name="Jones S.J."/>
            <person name="Bohlmann J."/>
            <person name="Birol I."/>
        </authorList>
    </citation>
    <scope>NUCLEOTIDE SEQUENCE [LARGE SCALE GENOMIC DNA]</scope>
    <source>
        <tissue evidence="1">Flushing bud</tissue>
    </source>
</reference>